<dbReference type="AlphaFoldDB" id="A0A432W4D9"/>
<dbReference type="EMBL" id="PIPL01000002">
    <property type="protein sequence ID" value="RUO24372.1"/>
    <property type="molecule type" value="Genomic_DNA"/>
</dbReference>
<dbReference type="Gene3D" id="3.40.710.10">
    <property type="entry name" value="DD-peptidase/beta-lactamase superfamily"/>
    <property type="match status" value="1"/>
</dbReference>
<dbReference type="PANTHER" id="PTHR46825:SF8">
    <property type="entry name" value="BETA-LACTAMASE-RELATED"/>
    <property type="match status" value="1"/>
</dbReference>
<comment type="caution">
    <text evidence="3">The sequence shown here is derived from an EMBL/GenBank/DDBJ whole genome shotgun (WGS) entry which is preliminary data.</text>
</comment>
<reference evidence="3 4" key="1">
    <citation type="journal article" date="2011" name="Front. Microbiol.">
        <title>Genomic signatures of strain selection and enhancement in Bacillus atrophaeus var. globigii, a historical biowarfare simulant.</title>
        <authorList>
            <person name="Gibbons H.S."/>
            <person name="Broomall S.M."/>
            <person name="McNew L.A."/>
            <person name="Daligault H."/>
            <person name="Chapman C."/>
            <person name="Bruce D."/>
            <person name="Karavis M."/>
            <person name="Krepps M."/>
            <person name="McGregor P.A."/>
            <person name="Hong C."/>
            <person name="Park K.H."/>
            <person name="Akmal A."/>
            <person name="Feldman A."/>
            <person name="Lin J.S."/>
            <person name="Chang W.E."/>
            <person name="Higgs B.W."/>
            <person name="Demirev P."/>
            <person name="Lindquist J."/>
            <person name="Liem A."/>
            <person name="Fochler E."/>
            <person name="Read T.D."/>
            <person name="Tapia R."/>
            <person name="Johnson S."/>
            <person name="Bishop-Lilly K.A."/>
            <person name="Detter C."/>
            <person name="Han C."/>
            <person name="Sozhamannan S."/>
            <person name="Rosenzweig C.N."/>
            <person name="Skowronski E.W."/>
        </authorList>
    </citation>
    <scope>NUCLEOTIDE SEQUENCE [LARGE SCALE GENOMIC DNA]</scope>
    <source>
        <strain evidence="3 4">MLST1</strain>
    </source>
</reference>
<proteinExistence type="predicted"/>
<dbReference type="InterPro" id="IPR050491">
    <property type="entry name" value="AmpC-like"/>
</dbReference>
<feature type="domain" description="Beta-lactamase-related" evidence="2">
    <location>
        <begin position="66"/>
        <end position="331"/>
    </location>
</feature>
<accession>A0A432W4D9</accession>
<protein>
    <recommendedName>
        <fullName evidence="2">Beta-lactamase-related domain-containing protein</fullName>
    </recommendedName>
</protein>
<keyword evidence="1" id="KW-0732">Signal</keyword>
<dbReference type="PANTHER" id="PTHR46825">
    <property type="entry name" value="D-ALANYL-D-ALANINE-CARBOXYPEPTIDASE/ENDOPEPTIDASE AMPH"/>
    <property type="match status" value="1"/>
</dbReference>
<dbReference type="PROSITE" id="PS51257">
    <property type="entry name" value="PROKAR_LIPOPROTEIN"/>
    <property type="match status" value="1"/>
</dbReference>
<evidence type="ECO:0000259" key="2">
    <source>
        <dbReference type="Pfam" id="PF00144"/>
    </source>
</evidence>
<dbReference type="Proteomes" id="UP000288293">
    <property type="component" value="Unassembled WGS sequence"/>
</dbReference>
<gene>
    <name evidence="3" type="ORF">CWE09_10900</name>
</gene>
<keyword evidence="4" id="KW-1185">Reference proteome</keyword>
<sequence>MMRFLVTLLLTLFLSGCAAPSWEQRTTSTLIEAPTGTELAIACFNAEQKVTGGFVKTSNDWESIQNENAVFEIGSVTKLYTAYIAAHLAIEGQLELSDAVGNYLEGLSSDTASITFQGLLTHSSGLPFLPSDLTDMPVINSNPFQDYTAERLLNYLQYEVTRSEPEDGYRYSNLGYAMLGLALENTSGQTYGELLRKHIIQPYALNRTSLQRRKLQPDLVTGQNLDGSETVYWDFAAFQSSGGIYSSLHNVVRFVQAQLMPSNLAASLMQKPHQPTSGFAWSIQQTSTNTWLEQTGATGGFTSAVLIQPEQPKGVIVLSNLSGLHPQAHRIADLAEWLLNSDCYAGSPS</sequence>
<dbReference type="InterPro" id="IPR001466">
    <property type="entry name" value="Beta-lactam-related"/>
</dbReference>
<evidence type="ECO:0000313" key="4">
    <source>
        <dbReference type="Proteomes" id="UP000288293"/>
    </source>
</evidence>
<name>A0A432W4D9_9GAMM</name>
<feature type="chain" id="PRO_5018979091" description="Beta-lactamase-related domain-containing protein" evidence="1">
    <location>
        <begin position="19"/>
        <end position="349"/>
    </location>
</feature>
<dbReference type="SUPFAM" id="SSF56601">
    <property type="entry name" value="beta-lactamase/transpeptidase-like"/>
    <property type="match status" value="1"/>
</dbReference>
<evidence type="ECO:0000256" key="1">
    <source>
        <dbReference type="SAM" id="SignalP"/>
    </source>
</evidence>
<feature type="signal peptide" evidence="1">
    <location>
        <begin position="1"/>
        <end position="18"/>
    </location>
</feature>
<dbReference type="InterPro" id="IPR012338">
    <property type="entry name" value="Beta-lactam/transpept-like"/>
</dbReference>
<dbReference type="Pfam" id="PF00144">
    <property type="entry name" value="Beta-lactamase"/>
    <property type="match status" value="1"/>
</dbReference>
<organism evidence="3 4">
    <name type="scientific">Aliidiomarina minuta</name>
    <dbReference type="NCBI Taxonomy" id="880057"/>
    <lineage>
        <taxon>Bacteria</taxon>
        <taxon>Pseudomonadati</taxon>
        <taxon>Pseudomonadota</taxon>
        <taxon>Gammaproteobacteria</taxon>
        <taxon>Alteromonadales</taxon>
        <taxon>Idiomarinaceae</taxon>
        <taxon>Aliidiomarina</taxon>
    </lineage>
</organism>
<evidence type="ECO:0000313" key="3">
    <source>
        <dbReference type="EMBL" id="RUO24372.1"/>
    </source>
</evidence>